<comment type="caution">
    <text evidence="2">The sequence shown here is derived from an EMBL/GenBank/DDBJ whole genome shotgun (WGS) entry which is preliminary data.</text>
</comment>
<evidence type="ECO:0000313" key="3">
    <source>
        <dbReference type="Proteomes" id="UP001500483"/>
    </source>
</evidence>
<protein>
    <recommendedName>
        <fullName evidence="4">DUF4383 domain-containing protein</fullName>
    </recommendedName>
</protein>
<evidence type="ECO:0008006" key="4">
    <source>
        <dbReference type="Google" id="ProtNLM"/>
    </source>
</evidence>
<proteinExistence type="predicted"/>
<organism evidence="2 3">
    <name type="scientific">Saccharopolyspora gregorii</name>
    <dbReference type="NCBI Taxonomy" id="33914"/>
    <lineage>
        <taxon>Bacteria</taxon>
        <taxon>Bacillati</taxon>
        <taxon>Actinomycetota</taxon>
        <taxon>Actinomycetes</taxon>
        <taxon>Pseudonocardiales</taxon>
        <taxon>Pseudonocardiaceae</taxon>
        <taxon>Saccharopolyspora</taxon>
    </lineage>
</organism>
<sequence>MKTRVDRACLVVLLLVGASTGFWAFVAPESWHASFPGFGLDWLPRLGPYNEHLARDTGAMFLALATLSGAALRRVDDVVLTRAAGAAWLVFNALHFGFHSTMLHMYGLLDQVLSMGSLGLVTGLALVLVLPGRASGQGASR</sequence>
<gene>
    <name evidence="2" type="ORF">GCM10020366_21270</name>
</gene>
<dbReference type="Proteomes" id="UP001500483">
    <property type="component" value="Unassembled WGS sequence"/>
</dbReference>
<feature type="transmembrane region" description="Helical" evidence="1">
    <location>
        <begin position="53"/>
        <end position="72"/>
    </location>
</feature>
<accession>A0ABP6RPC0</accession>
<reference evidence="3" key="1">
    <citation type="journal article" date="2019" name="Int. J. Syst. Evol. Microbiol.">
        <title>The Global Catalogue of Microorganisms (GCM) 10K type strain sequencing project: providing services to taxonomists for standard genome sequencing and annotation.</title>
        <authorList>
            <consortium name="The Broad Institute Genomics Platform"/>
            <consortium name="The Broad Institute Genome Sequencing Center for Infectious Disease"/>
            <person name="Wu L."/>
            <person name="Ma J."/>
        </authorList>
    </citation>
    <scope>NUCLEOTIDE SEQUENCE [LARGE SCALE GENOMIC DNA]</scope>
    <source>
        <strain evidence="3">JCM 9687</strain>
    </source>
</reference>
<evidence type="ECO:0000256" key="1">
    <source>
        <dbReference type="SAM" id="Phobius"/>
    </source>
</evidence>
<feature type="transmembrane region" description="Helical" evidence="1">
    <location>
        <begin position="84"/>
        <end position="106"/>
    </location>
</feature>
<dbReference type="EMBL" id="BAAAYK010000038">
    <property type="protein sequence ID" value="GAA3356600.1"/>
    <property type="molecule type" value="Genomic_DNA"/>
</dbReference>
<name>A0ABP6RPC0_9PSEU</name>
<dbReference type="RefSeq" id="WP_258348227.1">
    <property type="nucleotide sequence ID" value="NZ_BAAAYK010000038.1"/>
</dbReference>
<feature type="transmembrane region" description="Helical" evidence="1">
    <location>
        <begin position="112"/>
        <end position="131"/>
    </location>
</feature>
<keyword evidence="1" id="KW-1133">Transmembrane helix</keyword>
<keyword evidence="1" id="KW-0472">Membrane</keyword>
<keyword evidence="1" id="KW-0812">Transmembrane</keyword>
<keyword evidence="3" id="KW-1185">Reference proteome</keyword>
<evidence type="ECO:0000313" key="2">
    <source>
        <dbReference type="EMBL" id="GAA3356600.1"/>
    </source>
</evidence>